<comment type="similarity">
    <text evidence="1 6">Belongs to the NusB family.</text>
</comment>
<organism evidence="9 10">
    <name type="scientific">Salinisphaera dokdonensis CL-ES53</name>
    <dbReference type="NCBI Taxonomy" id="1304272"/>
    <lineage>
        <taxon>Bacteria</taxon>
        <taxon>Pseudomonadati</taxon>
        <taxon>Pseudomonadota</taxon>
        <taxon>Gammaproteobacteria</taxon>
        <taxon>Salinisphaerales</taxon>
        <taxon>Salinisphaeraceae</taxon>
        <taxon>Salinisphaera</taxon>
    </lineage>
</organism>
<evidence type="ECO:0000256" key="5">
    <source>
        <dbReference type="ARBA" id="ARBA00023163"/>
    </source>
</evidence>
<evidence type="ECO:0000256" key="1">
    <source>
        <dbReference type="ARBA" id="ARBA00005952"/>
    </source>
</evidence>
<keyword evidence="2 6" id="KW-0889">Transcription antitermination</keyword>
<dbReference type="NCBIfam" id="TIGR01951">
    <property type="entry name" value="nusB"/>
    <property type="match status" value="1"/>
</dbReference>
<dbReference type="PANTHER" id="PTHR11078">
    <property type="entry name" value="N UTILIZATION SUBSTANCE PROTEIN B-RELATED"/>
    <property type="match status" value="1"/>
</dbReference>
<dbReference type="InterPro" id="IPR006027">
    <property type="entry name" value="NusB_RsmB_TIM44"/>
</dbReference>
<proteinExistence type="inferred from homology"/>
<dbReference type="InterPro" id="IPR035926">
    <property type="entry name" value="NusB-like_sf"/>
</dbReference>
<feature type="domain" description="NusB/RsmB/TIM44" evidence="8">
    <location>
        <begin position="37"/>
        <end position="161"/>
    </location>
</feature>
<reference evidence="9 10" key="1">
    <citation type="submission" date="2013-03" db="EMBL/GenBank/DDBJ databases">
        <title>Salinisphaera dokdonensis CL-ES53 Genome Sequencing.</title>
        <authorList>
            <person name="Li C."/>
            <person name="Lai Q."/>
            <person name="Shao Z."/>
        </authorList>
    </citation>
    <scope>NUCLEOTIDE SEQUENCE [LARGE SCALE GENOMIC DNA]</scope>
    <source>
        <strain evidence="9 10">CL-ES53</strain>
    </source>
</reference>
<evidence type="ECO:0000256" key="6">
    <source>
        <dbReference type="HAMAP-Rule" id="MF_00073"/>
    </source>
</evidence>
<accession>A0ABV2B475</accession>
<feature type="compositionally biased region" description="Polar residues" evidence="7">
    <location>
        <begin position="1"/>
        <end position="10"/>
    </location>
</feature>
<evidence type="ECO:0000256" key="7">
    <source>
        <dbReference type="SAM" id="MobiDB-lite"/>
    </source>
</evidence>
<keyword evidence="5 6" id="KW-0804">Transcription</keyword>
<comment type="caution">
    <text evidence="9">The sequence shown here is derived from an EMBL/GenBank/DDBJ whole genome shotgun (WGS) entry which is preliminary data.</text>
</comment>
<evidence type="ECO:0000256" key="4">
    <source>
        <dbReference type="ARBA" id="ARBA00023015"/>
    </source>
</evidence>
<keyword evidence="3 6" id="KW-0694">RNA-binding</keyword>
<evidence type="ECO:0000313" key="10">
    <source>
        <dbReference type="Proteomes" id="UP001460888"/>
    </source>
</evidence>
<keyword evidence="10" id="KW-1185">Reference proteome</keyword>
<dbReference type="Pfam" id="PF01029">
    <property type="entry name" value="NusB"/>
    <property type="match status" value="1"/>
</dbReference>
<dbReference type="InterPro" id="IPR011605">
    <property type="entry name" value="NusB_fam"/>
</dbReference>
<dbReference type="SUPFAM" id="SSF48013">
    <property type="entry name" value="NusB-like"/>
    <property type="match status" value="1"/>
</dbReference>
<evidence type="ECO:0000256" key="2">
    <source>
        <dbReference type="ARBA" id="ARBA00022814"/>
    </source>
</evidence>
<feature type="region of interest" description="Disordered" evidence="7">
    <location>
        <begin position="1"/>
        <end position="30"/>
    </location>
</feature>
<dbReference type="Proteomes" id="UP001460888">
    <property type="component" value="Unassembled WGS sequence"/>
</dbReference>
<dbReference type="RefSeq" id="WP_353113072.1">
    <property type="nucleotide sequence ID" value="NZ_APND01000005.1"/>
</dbReference>
<dbReference type="HAMAP" id="MF_00073">
    <property type="entry name" value="NusB"/>
    <property type="match status" value="1"/>
</dbReference>
<dbReference type="Gene3D" id="1.10.940.10">
    <property type="entry name" value="NusB-like"/>
    <property type="match status" value="1"/>
</dbReference>
<comment type="function">
    <text evidence="6">Involved in transcription antitermination. Required for transcription of ribosomal RNA (rRNA) genes. Binds specifically to the boxA antiterminator sequence of the ribosomal RNA (rrn) operons.</text>
</comment>
<evidence type="ECO:0000313" key="9">
    <source>
        <dbReference type="EMBL" id="MES1930662.1"/>
    </source>
</evidence>
<keyword evidence="4 6" id="KW-0805">Transcription regulation</keyword>
<dbReference type="PANTHER" id="PTHR11078:SF3">
    <property type="entry name" value="ANTITERMINATION NUSB DOMAIN-CONTAINING PROTEIN"/>
    <property type="match status" value="1"/>
</dbReference>
<sequence length="172" mass="19188">MIISDDQIQYQPADGDESPDEETLPTPARVPGGARIRARMAAVQAIYQWRMSGTDVGELILQFAQAQRLRDLDREYFEVLLRGVAYDGKALEAAFDKHLSRPASQLDPVEHAILLLATFELRDRIEIPFAAIINEATNLAKVFGATDGHRFINGVLDATARSLRADEIRGRR</sequence>
<dbReference type="EMBL" id="APND01000005">
    <property type="protein sequence ID" value="MES1930662.1"/>
    <property type="molecule type" value="Genomic_DNA"/>
</dbReference>
<evidence type="ECO:0000256" key="3">
    <source>
        <dbReference type="ARBA" id="ARBA00022884"/>
    </source>
</evidence>
<name>A0ABV2B475_9GAMM</name>
<protein>
    <recommendedName>
        <fullName evidence="6">Transcription antitermination protein NusB</fullName>
    </recommendedName>
    <alternativeName>
        <fullName evidence="6">Antitermination factor NusB</fullName>
    </alternativeName>
</protein>
<gene>
    <name evidence="6 9" type="primary">nusB</name>
    <name evidence="9" type="ORF">SADO_15469</name>
</gene>
<feature type="compositionally biased region" description="Acidic residues" evidence="7">
    <location>
        <begin position="14"/>
        <end position="23"/>
    </location>
</feature>
<evidence type="ECO:0000259" key="8">
    <source>
        <dbReference type="Pfam" id="PF01029"/>
    </source>
</evidence>